<protein>
    <submittedName>
        <fullName evidence="2">Uncharacterized protein</fullName>
    </submittedName>
</protein>
<reference evidence="2 3" key="1">
    <citation type="submission" date="2017-02" db="EMBL/GenBank/DDBJ databases">
        <title>Complete genome sequences of Mycobacterium kansasii strains isolated from rhesus macaques.</title>
        <authorList>
            <person name="Panda A."/>
            <person name="Nagaraj S."/>
            <person name="Zhao X."/>
            <person name="Tettelin H."/>
            <person name="Detolla L.J."/>
        </authorList>
    </citation>
    <scope>NUCLEOTIDE SEQUENCE [LARGE SCALE GENOMIC DNA]</scope>
    <source>
        <strain evidence="2 3">11-3469</strain>
    </source>
</reference>
<proteinExistence type="predicted"/>
<evidence type="ECO:0000313" key="3">
    <source>
        <dbReference type="Proteomes" id="UP000188532"/>
    </source>
</evidence>
<dbReference type="EMBL" id="MVBN01000001">
    <property type="protein sequence ID" value="OOK83336.1"/>
    <property type="molecule type" value="Genomic_DNA"/>
</dbReference>
<evidence type="ECO:0000256" key="1">
    <source>
        <dbReference type="SAM" id="MobiDB-lite"/>
    </source>
</evidence>
<dbReference type="Proteomes" id="UP000188532">
    <property type="component" value="Unassembled WGS sequence"/>
</dbReference>
<evidence type="ECO:0000313" key="2">
    <source>
        <dbReference type="EMBL" id="OOK83336.1"/>
    </source>
</evidence>
<feature type="region of interest" description="Disordered" evidence="1">
    <location>
        <begin position="1"/>
        <end position="50"/>
    </location>
</feature>
<sequence length="67" mass="7495">MGSESRGFGDNGFRWRHGRLPAVAADPQQRDRSWPRARRHGRAGRHAAADPFNSILSIRVDSEPTLS</sequence>
<feature type="compositionally biased region" description="Basic residues" evidence="1">
    <location>
        <begin position="35"/>
        <end position="45"/>
    </location>
</feature>
<accession>A0A1V3XX40</accession>
<dbReference type="AlphaFoldDB" id="A0A1V3XX40"/>
<comment type="caution">
    <text evidence="2">The sequence shown here is derived from an EMBL/GenBank/DDBJ whole genome shotgun (WGS) entry which is preliminary data.</text>
</comment>
<name>A0A1V3XX40_MYCKA</name>
<gene>
    <name evidence="2" type="ORF">BZL29_0769</name>
</gene>
<organism evidence="2 3">
    <name type="scientific">Mycobacterium kansasii</name>
    <dbReference type="NCBI Taxonomy" id="1768"/>
    <lineage>
        <taxon>Bacteria</taxon>
        <taxon>Bacillati</taxon>
        <taxon>Actinomycetota</taxon>
        <taxon>Actinomycetes</taxon>
        <taxon>Mycobacteriales</taxon>
        <taxon>Mycobacteriaceae</taxon>
        <taxon>Mycobacterium</taxon>
    </lineage>
</organism>